<dbReference type="AlphaFoldDB" id="A0A4R2NXE3"/>
<organism evidence="2 3">
    <name type="scientific">Tenacibaculum skagerrakense</name>
    <dbReference type="NCBI Taxonomy" id="186571"/>
    <lineage>
        <taxon>Bacteria</taxon>
        <taxon>Pseudomonadati</taxon>
        <taxon>Bacteroidota</taxon>
        <taxon>Flavobacteriia</taxon>
        <taxon>Flavobacteriales</taxon>
        <taxon>Flavobacteriaceae</taxon>
        <taxon>Tenacibaculum</taxon>
    </lineage>
</organism>
<dbReference type="Pfam" id="PF12412">
    <property type="entry name" value="DUF3667"/>
    <property type="match status" value="1"/>
</dbReference>
<protein>
    <submittedName>
        <fullName evidence="2">Uncharacterized protein DUF3667</fullName>
    </submittedName>
</protein>
<dbReference type="OrthoDB" id="7446256at2"/>
<keyword evidence="1" id="KW-1133">Transmembrane helix</keyword>
<evidence type="ECO:0000313" key="2">
    <source>
        <dbReference type="EMBL" id="TCP26810.1"/>
    </source>
</evidence>
<evidence type="ECO:0000313" key="3">
    <source>
        <dbReference type="Proteomes" id="UP000294564"/>
    </source>
</evidence>
<name>A0A4R2NXE3_9FLAO</name>
<dbReference type="RefSeq" id="WP_132793577.1">
    <property type="nucleotide sequence ID" value="NZ_SLXM01000002.1"/>
</dbReference>
<proteinExistence type="predicted"/>
<evidence type="ECO:0000256" key="1">
    <source>
        <dbReference type="SAM" id="Phobius"/>
    </source>
</evidence>
<accession>A0A4R2NXE3</accession>
<dbReference type="Proteomes" id="UP000294564">
    <property type="component" value="Unassembled WGS sequence"/>
</dbReference>
<sequence>MICISCNYEHSEKFCPNCGEKTGTPKITFSSTVETTFATITNMDKGFLYNLKNLTLKPKATIEKYLRGKRKGIFNPISFLVISISVYLVVESLLKANNIVSEEQVNMIKDQTSYKIGSSAGRFIKDYLKFFWIFSVVPLSILTKLFFKQHNFAEHITINSFVLGHVTLIIGLLSFLIFRFSILFNPFIYLGLLWYIHRVFYDAKNKWDSLLKSLTIIFLFLIMLLLIITIIGLLKLN</sequence>
<gene>
    <name evidence="2" type="ORF">EV195_102152</name>
</gene>
<feature type="transmembrane region" description="Helical" evidence="1">
    <location>
        <begin position="156"/>
        <end position="177"/>
    </location>
</feature>
<feature type="transmembrane region" description="Helical" evidence="1">
    <location>
        <begin position="73"/>
        <end position="90"/>
    </location>
</feature>
<reference evidence="2 3" key="1">
    <citation type="submission" date="2019-03" db="EMBL/GenBank/DDBJ databases">
        <title>Genomic Encyclopedia of Type Strains, Phase IV (KMG-IV): sequencing the most valuable type-strain genomes for metagenomic binning, comparative biology and taxonomic classification.</title>
        <authorList>
            <person name="Goeker M."/>
        </authorList>
    </citation>
    <scope>NUCLEOTIDE SEQUENCE [LARGE SCALE GENOMIC DNA]</scope>
    <source>
        <strain evidence="2 3">DSM 14836</strain>
    </source>
</reference>
<dbReference type="InterPro" id="IPR022134">
    <property type="entry name" value="DUF3667"/>
</dbReference>
<comment type="caution">
    <text evidence="2">The sequence shown here is derived from an EMBL/GenBank/DDBJ whole genome shotgun (WGS) entry which is preliminary data.</text>
</comment>
<keyword evidence="3" id="KW-1185">Reference proteome</keyword>
<feature type="transmembrane region" description="Helical" evidence="1">
    <location>
        <begin position="130"/>
        <end position="147"/>
    </location>
</feature>
<keyword evidence="1" id="KW-0812">Transmembrane</keyword>
<dbReference type="EMBL" id="SLXM01000002">
    <property type="protein sequence ID" value="TCP26810.1"/>
    <property type="molecule type" value="Genomic_DNA"/>
</dbReference>
<feature type="transmembrane region" description="Helical" evidence="1">
    <location>
        <begin position="213"/>
        <end position="234"/>
    </location>
</feature>
<feature type="transmembrane region" description="Helical" evidence="1">
    <location>
        <begin position="183"/>
        <end position="201"/>
    </location>
</feature>
<keyword evidence="1" id="KW-0472">Membrane</keyword>